<proteinExistence type="predicted"/>
<dbReference type="EMBL" id="JAOCZP010000001">
    <property type="protein sequence ID" value="MCT7373797.1"/>
    <property type="molecule type" value="Genomic_DNA"/>
</dbReference>
<feature type="transmembrane region" description="Helical" evidence="1">
    <location>
        <begin position="82"/>
        <end position="102"/>
    </location>
</feature>
<keyword evidence="1" id="KW-0472">Membrane</keyword>
<dbReference type="RefSeq" id="WP_260900125.1">
    <property type="nucleotide sequence ID" value="NZ_JAOCZP010000001.1"/>
</dbReference>
<evidence type="ECO:0000313" key="2">
    <source>
        <dbReference type="EMBL" id="MCT7373797.1"/>
    </source>
</evidence>
<feature type="transmembrane region" description="Helical" evidence="1">
    <location>
        <begin position="299"/>
        <end position="317"/>
    </location>
</feature>
<evidence type="ECO:0000256" key="1">
    <source>
        <dbReference type="SAM" id="Phobius"/>
    </source>
</evidence>
<keyword evidence="3" id="KW-1185">Reference proteome</keyword>
<reference evidence="2 3" key="1">
    <citation type="submission" date="2022-09" db="EMBL/GenBank/DDBJ databases">
        <title>Chelativorans salina sp. nov., a novel slightly halophilic bacterium isolated from a saline lake sediment enrichment.</title>
        <authorList>
            <person name="Gao L."/>
            <person name="Fang B.-Z."/>
            <person name="Li W.-J."/>
        </authorList>
    </citation>
    <scope>NUCLEOTIDE SEQUENCE [LARGE SCALE GENOMIC DNA]</scope>
    <source>
        <strain evidence="2 3">EGI FJ00035</strain>
    </source>
</reference>
<name>A0ABT2LIZ5_9HYPH</name>
<feature type="transmembrane region" description="Helical" evidence="1">
    <location>
        <begin position="211"/>
        <end position="236"/>
    </location>
</feature>
<feature type="transmembrane region" description="Helical" evidence="1">
    <location>
        <begin position="151"/>
        <end position="176"/>
    </location>
</feature>
<dbReference type="Pfam" id="PF05987">
    <property type="entry name" value="DUF898"/>
    <property type="match status" value="1"/>
</dbReference>
<feature type="transmembrane region" description="Helical" evidence="1">
    <location>
        <begin position="32"/>
        <end position="52"/>
    </location>
</feature>
<dbReference type="InterPro" id="IPR010295">
    <property type="entry name" value="DUF898"/>
</dbReference>
<evidence type="ECO:0000313" key="3">
    <source>
        <dbReference type="Proteomes" id="UP001320831"/>
    </source>
</evidence>
<organism evidence="2 3">
    <name type="scientific">Chelativorans salis</name>
    <dbReference type="NCBI Taxonomy" id="2978478"/>
    <lineage>
        <taxon>Bacteria</taxon>
        <taxon>Pseudomonadati</taxon>
        <taxon>Pseudomonadota</taxon>
        <taxon>Alphaproteobacteria</taxon>
        <taxon>Hyphomicrobiales</taxon>
        <taxon>Phyllobacteriaceae</taxon>
        <taxon>Chelativorans</taxon>
    </lineage>
</organism>
<feature type="transmembrane region" description="Helical" evidence="1">
    <location>
        <begin position="248"/>
        <end position="270"/>
    </location>
</feature>
<protein>
    <submittedName>
        <fullName evidence="2">YjgN family protein</fullName>
    </submittedName>
</protein>
<keyword evidence="1" id="KW-0812">Transmembrane</keyword>
<feature type="transmembrane region" description="Helical" evidence="1">
    <location>
        <begin position="108"/>
        <end position="130"/>
    </location>
</feature>
<comment type="caution">
    <text evidence="2">The sequence shown here is derived from an EMBL/GenBank/DDBJ whole genome shotgun (WGS) entry which is preliminary data.</text>
</comment>
<keyword evidence="1" id="KW-1133">Transmembrane helix</keyword>
<sequence length="369" mass="41046">MNDASRVIPAGGNPQDRHTETFSFTGRAGEYFGIWIVNILLTIVTLGIYSAWAKVRRQRYFYGNTELAGRSFDYHARGLQILIGRIVVLVALIIYAVLPYIFAYANMFVIYTVANLILPFLLLAAMPWLIKRGLRFNARVTSYRNVRLDFHGGYWGAFVAYLIGPFLATLTLGILAPLASRWMWRYTLGNVSYGGRKVACEPQLKALYSQWWMPALLVLLGVAPLTVLGLGLFGWASSGLATVNENTVTTAVFLVFLALMAIYGFAGLFYRAGVRNVAFNAAVFDGRHEFASRLGRRRYTWIAISNFLATIFSLGFARPWAAVRMARYVASATAVTVSGSLDDYLNEVEQTGPAIGAEYMDMEGFDFGL</sequence>
<dbReference type="Proteomes" id="UP001320831">
    <property type="component" value="Unassembled WGS sequence"/>
</dbReference>
<gene>
    <name evidence="2" type="ORF">N5A92_01920</name>
</gene>
<accession>A0ABT2LIZ5</accession>